<feature type="compositionally biased region" description="Polar residues" evidence="1">
    <location>
        <begin position="349"/>
        <end position="368"/>
    </location>
</feature>
<evidence type="ECO:0000256" key="1">
    <source>
        <dbReference type="SAM" id="MobiDB-lite"/>
    </source>
</evidence>
<dbReference type="Proteomes" id="UP000318571">
    <property type="component" value="Chromosome 9"/>
</dbReference>
<accession>A0A553NXU3</accession>
<proteinExistence type="predicted"/>
<protein>
    <submittedName>
        <fullName evidence="2">Uncharacterized protein</fullName>
    </submittedName>
</protein>
<feature type="compositionally biased region" description="Polar residues" evidence="1">
    <location>
        <begin position="141"/>
        <end position="151"/>
    </location>
</feature>
<comment type="caution">
    <text evidence="2">The sequence shown here is derived from an EMBL/GenBank/DDBJ whole genome shotgun (WGS) entry which is preliminary data.</text>
</comment>
<name>A0A553NXU3_TIGCA</name>
<evidence type="ECO:0000313" key="3">
    <source>
        <dbReference type="Proteomes" id="UP000318571"/>
    </source>
</evidence>
<feature type="region of interest" description="Disordered" evidence="1">
    <location>
        <begin position="141"/>
        <end position="162"/>
    </location>
</feature>
<sequence length="396" mass="43873">MPVGARSHSFDMSNSQVPRVLLQVNPGLDRQLERHLSLMDHLDKKRQRTWMSEKHNFRDSFHNRMDKRRRIYQRQRMKMDLAETRKVVDAIKADRVQASLRRGSPSINQSQKRSKKTIEGDSYHDIAGRAWTPTSALESMTKNWEQASPSQMPAKITADGTDTDPVPFVPMPGQNSALSSRRSSLKSSIMELDPVGRAETPGPAHSNDPLAALAPKPGVIVTQPLDKERSPSPLPAEDVTKLKAPDEKIWNLLPAPTPTRFVGKMHAVLTTPRRKSKSAEAPQESLSIGSMGEVMVPATTELRESEELDQVGELLHSSSKDPSSPSRSAFGHDSEDEEIIKKTEGIKKYSNSSSRSLEQGPGVTTSARFLSKMKGRKIGSTDINNDKMGEVGGKIR</sequence>
<reference evidence="2 3" key="1">
    <citation type="journal article" date="2018" name="Nat. Ecol. Evol.">
        <title>Genomic signatures of mitonuclear coevolution across populations of Tigriopus californicus.</title>
        <authorList>
            <person name="Barreto F.S."/>
            <person name="Watson E.T."/>
            <person name="Lima T.G."/>
            <person name="Willett C.S."/>
            <person name="Edmands S."/>
            <person name="Li W."/>
            <person name="Burton R.S."/>
        </authorList>
    </citation>
    <scope>NUCLEOTIDE SEQUENCE [LARGE SCALE GENOMIC DNA]</scope>
    <source>
        <strain evidence="2 3">San Diego</strain>
    </source>
</reference>
<feature type="region of interest" description="Disordered" evidence="1">
    <location>
        <begin position="271"/>
        <end position="371"/>
    </location>
</feature>
<gene>
    <name evidence="2" type="ORF">TCAL_12707</name>
</gene>
<evidence type="ECO:0000313" key="2">
    <source>
        <dbReference type="EMBL" id="TRY70237.1"/>
    </source>
</evidence>
<dbReference type="AlphaFoldDB" id="A0A553NXU3"/>
<keyword evidence="3" id="KW-1185">Reference proteome</keyword>
<organism evidence="2 3">
    <name type="scientific">Tigriopus californicus</name>
    <name type="common">Marine copepod</name>
    <dbReference type="NCBI Taxonomy" id="6832"/>
    <lineage>
        <taxon>Eukaryota</taxon>
        <taxon>Metazoa</taxon>
        <taxon>Ecdysozoa</taxon>
        <taxon>Arthropoda</taxon>
        <taxon>Crustacea</taxon>
        <taxon>Multicrustacea</taxon>
        <taxon>Hexanauplia</taxon>
        <taxon>Copepoda</taxon>
        <taxon>Harpacticoida</taxon>
        <taxon>Harpacticidae</taxon>
        <taxon>Tigriopus</taxon>
    </lineage>
</organism>
<dbReference type="EMBL" id="VCGU01000009">
    <property type="protein sequence ID" value="TRY70237.1"/>
    <property type="molecule type" value="Genomic_DNA"/>
</dbReference>